<feature type="transmembrane region" description="Helical" evidence="12">
    <location>
        <begin position="116"/>
        <end position="139"/>
    </location>
</feature>
<dbReference type="EMBL" id="HBNR01056397">
    <property type="protein sequence ID" value="CAE4623291.1"/>
    <property type="molecule type" value="Transcribed_RNA"/>
</dbReference>
<dbReference type="GO" id="GO:0009512">
    <property type="term" value="C:cytochrome b6f complex"/>
    <property type="evidence" value="ECO:0007669"/>
    <property type="project" value="InterPro"/>
</dbReference>
<evidence type="ECO:0000256" key="7">
    <source>
        <dbReference type="ARBA" id="ARBA00022989"/>
    </source>
</evidence>
<evidence type="ECO:0000313" key="13">
    <source>
        <dbReference type="EMBL" id="CAE4623291.1"/>
    </source>
</evidence>
<evidence type="ECO:0000256" key="12">
    <source>
        <dbReference type="SAM" id="Phobius"/>
    </source>
</evidence>
<gene>
    <name evidence="13" type="ORF">AMON00008_LOCUS39662</name>
</gene>
<evidence type="ECO:0000256" key="11">
    <source>
        <dbReference type="ARBA" id="ARBA00031982"/>
    </source>
</evidence>
<evidence type="ECO:0000256" key="2">
    <source>
        <dbReference type="ARBA" id="ARBA00004167"/>
    </source>
</evidence>
<evidence type="ECO:0000256" key="4">
    <source>
        <dbReference type="ARBA" id="ARBA00022448"/>
    </source>
</evidence>
<evidence type="ECO:0000256" key="5">
    <source>
        <dbReference type="ARBA" id="ARBA00022692"/>
    </source>
</evidence>
<keyword evidence="5 12" id="KW-0812">Transmembrane</keyword>
<reference evidence="13" key="1">
    <citation type="submission" date="2021-01" db="EMBL/GenBank/DDBJ databases">
        <authorList>
            <person name="Corre E."/>
            <person name="Pelletier E."/>
            <person name="Niang G."/>
            <person name="Scheremetjew M."/>
            <person name="Finn R."/>
            <person name="Kale V."/>
            <person name="Holt S."/>
            <person name="Cochrane G."/>
            <person name="Meng A."/>
            <person name="Brown T."/>
            <person name="Cohen L."/>
        </authorList>
    </citation>
    <scope>NUCLEOTIDE SEQUENCE</scope>
    <source>
        <strain evidence="13">CCMP3105</strain>
    </source>
</reference>
<comment type="subunit">
    <text evidence="9">The 4 large subunits of the cytochrome b6-f complex are cytochrome b6, subunit IV (17 kDa polypeptide, PetD), cytochrome f and the Rieske protein, while the 4 small subunits are PetG, PetL, PetM and PetN. The complex functions as a dimer.</text>
</comment>
<dbReference type="AlphaFoldDB" id="A0A7S4RS07"/>
<evidence type="ECO:0000256" key="8">
    <source>
        <dbReference type="ARBA" id="ARBA00023136"/>
    </source>
</evidence>
<organism evidence="13">
    <name type="scientific">Alexandrium monilatum</name>
    <dbReference type="NCBI Taxonomy" id="311494"/>
    <lineage>
        <taxon>Eukaryota</taxon>
        <taxon>Sar</taxon>
        <taxon>Alveolata</taxon>
        <taxon>Dinophyceae</taxon>
        <taxon>Gonyaulacales</taxon>
        <taxon>Pyrocystaceae</taxon>
        <taxon>Alexandrium</taxon>
    </lineage>
</organism>
<comment type="function">
    <text evidence="1">Component of the cytochrome b6-f complex, which mediates electron transfer between photosystem II (PSII) and photosystem I (PSI), cyclic electron flow around PSI, and state transitions.</text>
</comment>
<dbReference type="Pfam" id="PF03742">
    <property type="entry name" value="PetN"/>
    <property type="match status" value="1"/>
</dbReference>
<accession>A0A7S4RS07</accession>
<dbReference type="GO" id="GO:0016020">
    <property type="term" value="C:membrane"/>
    <property type="evidence" value="ECO:0007669"/>
    <property type="project" value="UniProtKB-SubCell"/>
</dbReference>
<evidence type="ECO:0000256" key="10">
    <source>
        <dbReference type="ARBA" id="ARBA00031459"/>
    </source>
</evidence>
<keyword evidence="7 12" id="KW-1133">Transmembrane helix</keyword>
<feature type="transmembrane region" description="Helical" evidence="12">
    <location>
        <begin position="30"/>
        <end position="50"/>
    </location>
</feature>
<evidence type="ECO:0000256" key="3">
    <source>
        <dbReference type="ARBA" id="ARBA00010969"/>
    </source>
</evidence>
<dbReference type="InterPro" id="IPR036143">
    <property type="entry name" value="Cytochr_b6-f_cplx_su8_sf"/>
</dbReference>
<name>A0A7S4RS07_9DINO</name>
<evidence type="ECO:0000256" key="9">
    <source>
        <dbReference type="ARBA" id="ARBA00025834"/>
    </source>
</evidence>
<evidence type="ECO:0000256" key="6">
    <source>
        <dbReference type="ARBA" id="ARBA00022982"/>
    </source>
</evidence>
<dbReference type="GO" id="GO:0017004">
    <property type="term" value="P:cytochrome complex assembly"/>
    <property type="evidence" value="ECO:0007669"/>
    <property type="project" value="InterPro"/>
</dbReference>
<keyword evidence="4" id="KW-0813">Transport</keyword>
<evidence type="ECO:0000256" key="1">
    <source>
        <dbReference type="ARBA" id="ARBA00003068"/>
    </source>
</evidence>
<comment type="similarity">
    <text evidence="3">Belongs to the PetN family.</text>
</comment>
<feature type="transmembrane region" description="Helical" evidence="12">
    <location>
        <begin position="159"/>
        <end position="177"/>
    </location>
</feature>
<dbReference type="InterPro" id="IPR005497">
    <property type="entry name" value="Cytochrome_b6-f_cplx_su8"/>
</dbReference>
<sequence>MAQAIWAQVLIPDFNGLLGARWQAPASEEMMARLMVLAIACLVAPVTAFVQPALPGKAATGVHDRTLATRTVAVDSELSGDRPTESAGTGPFDLAALGCGLGVVLGWTSRRRQQKAAAAASAVGAAGLAPLAAVAADGAAEPLRSSLAVAMDPLQNPDLGFIFLTALTSMSIALVVWGRNGL</sequence>
<dbReference type="SUPFAM" id="SSF103451">
    <property type="entry name" value="PetN subunit of the cytochrome b6f complex"/>
    <property type="match status" value="1"/>
</dbReference>
<comment type="subcellular location">
    <subcellularLocation>
        <location evidence="2">Membrane</location>
        <topology evidence="2">Single-pass membrane protein</topology>
    </subcellularLocation>
</comment>
<protein>
    <recommendedName>
        <fullName evidence="10">Cytochrome b6-f complex subunit PetN</fullName>
    </recommendedName>
    <alternativeName>
        <fullName evidence="11">Cytochrome b6-f complex subunit VIII</fullName>
    </alternativeName>
</protein>
<keyword evidence="6" id="KW-0249">Electron transport</keyword>
<keyword evidence="8 12" id="KW-0472">Membrane</keyword>
<proteinExistence type="inferred from homology"/>